<dbReference type="InterPro" id="IPR011990">
    <property type="entry name" value="TPR-like_helical_dom_sf"/>
</dbReference>
<evidence type="ECO:0000313" key="12">
    <source>
        <dbReference type="EMBL" id="KAJ8873540.1"/>
    </source>
</evidence>
<name>A0ABQ9GNC2_9NEOP</name>
<keyword evidence="7" id="KW-0967">Endosome</keyword>
<evidence type="ECO:0000259" key="11">
    <source>
        <dbReference type="Pfam" id="PF23555"/>
    </source>
</evidence>
<dbReference type="EMBL" id="JARBHB010000010">
    <property type="protein sequence ID" value="KAJ8873540.1"/>
    <property type="molecule type" value="Genomic_DNA"/>
</dbReference>
<dbReference type="InterPro" id="IPR057779">
    <property type="entry name" value="Znf_RING_Vps41"/>
</dbReference>
<dbReference type="InterPro" id="IPR001680">
    <property type="entry name" value="WD40_rpt"/>
</dbReference>
<dbReference type="SMART" id="SM00299">
    <property type="entry name" value="CLH"/>
    <property type="match status" value="1"/>
</dbReference>
<keyword evidence="13" id="KW-1185">Reference proteome</keyword>
<dbReference type="Proteomes" id="UP001159363">
    <property type="component" value="Chromosome 9"/>
</dbReference>
<dbReference type="Pfam" id="PF23556">
    <property type="entry name" value="TPR_Vps41"/>
    <property type="match status" value="1"/>
</dbReference>
<dbReference type="PIRSF" id="PIRSF028921">
    <property type="entry name" value="VPS41"/>
    <property type="match status" value="1"/>
</dbReference>
<organism evidence="12 13">
    <name type="scientific">Dryococelus australis</name>
    <dbReference type="NCBI Taxonomy" id="614101"/>
    <lineage>
        <taxon>Eukaryota</taxon>
        <taxon>Metazoa</taxon>
        <taxon>Ecdysozoa</taxon>
        <taxon>Arthropoda</taxon>
        <taxon>Hexapoda</taxon>
        <taxon>Insecta</taxon>
        <taxon>Pterygota</taxon>
        <taxon>Neoptera</taxon>
        <taxon>Polyneoptera</taxon>
        <taxon>Phasmatodea</taxon>
        <taxon>Verophasmatodea</taxon>
        <taxon>Anareolatae</taxon>
        <taxon>Phasmatidae</taxon>
        <taxon>Eurycanthinae</taxon>
        <taxon>Dryococelus</taxon>
    </lineage>
</organism>
<dbReference type="InterPro" id="IPR016902">
    <property type="entry name" value="Vps41"/>
</dbReference>
<feature type="repeat" description="CHCR" evidence="8">
    <location>
        <begin position="587"/>
        <end position="743"/>
    </location>
</feature>
<comment type="subcellular location">
    <subcellularLocation>
        <location evidence="7">Endosome membrane</location>
        <topology evidence="7">Peripheral membrane protein</topology>
    </subcellularLocation>
    <subcellularLocation>
        <location evidence="7">Late endosome membrane</location>
        <topology evidence="7">Peripheral membrane protein</topology>
    </subcellularLocation>
    <subcellularLocation>
        <location evidence="7">Early endosome membrane</location>
        <topology evidence="7">Peripheral membrane protein</topology>
    </subcellularLocation>
    <subcellularLocation>
        <location evidence="7">Lysosome membrane</location>
        <topology evidence="7">Peripheral membrane protein</topology>
    </subcellularLocation>
    <subcellularLocation>
        <location evidence="7">Golgi apparatus</location>
        <location evidence="7">trans-Golgi network</location>
    </subcellularLocation>
    <subcellularLocation>
        <location evidence="7">Cytoplasmic vesicle</location>
        <location evidence="7">Clathrin-coated vesicle</location>
    </subcellularLocation>
    <subcellularLocation>
        <location evidence="1">Lysosome</location>
    </subcellularLocation>
</comment>
<dbReference type="Gene3D" id="1.25.40.10">
    <property type="entry name" value="Tetratricopeptide repeat domain"/>
    <property type="match status" value="1"/>
</dbReference>
<evidence type="ECO:0000256" key="5">
    <source>
        <dbReference type="ARBA" id="ARBA00023228"/>
    </source>
</evidence>
<evidence type="ECO:0000256" key="9">
    <source>
        <dbReference type="SAM" id="MobiDB-lite"/>
    </source>
</evidence>
<protein>
    <recommendedName>
        <fullName evidence="6 7">Vacuolar protein sorting-associated protein 41 homolog</fullName>
    </recommendedName>
</protein>
<feature type="domain" description="Vps41 C-terminal RING finger" evidence="11">
    <location>
        <begin position="820"/>
        <end position="866"/>
    </location>
</feature>
<evidence type="ECO:0000256" key="4">
    <source>
        <dbReference type="ARBA" id="ARBA00022927"/>
    </source>
</evidence>
<dbReference type="Gene3D" id="2.130.10.10">
    <property type="entry name" value="YVTN repeat-like/Quinoprotein amine dehydrogenase"/>
    <property type="match status" value="1"/>
</dbReference>
<dbReference type="SMART" id="SM00320">
    <property type="entry name" value="WD40"/>
    <property type="match status" value="3"/>
</dbReference>
<comment type="caution">
    <text evidence="12">The sequence shown here is derived from an EMBL/GenBank/DDBJ whole genome shotgun (WGS) entry which is preliminary data.</text>
</comment>
<feature type="domain" description="Vps41 beta-propeller" evidence="10">
    <location>
        <begin position="55"/>
        <end position="386"/>
    </location>
</feature>
<reference evidence="12 13" key="1">
    <citation type="submission" date="2023-02" db="EMBL/GenBank/DDBJ databases">
        <title>LHISI_Scaffold_Assembly.</title>
        <authorList>
            <person name="Stuart O.P."/>
            <person name="Cleave R."/>
            <person name="Magrath M.J.L."/>
            <person name="Mikheyev A.S."/>
        </authorList>
    </citation>
    <scope>NUCLEOTIDE SEQUENCE [LARGE SCALE GENOMIC DNA]</scope>
    <source>
        <strain evidence="12">Daus_M_001</strain>
        <tissue evidence="12">Leg muscle</tissue>
    </source>
</reference>
<dbReference type="SUPFAM" id="SSF50978">
    <property type="entry name" value="WD40 repeat-like"/>
    <property type="match status" value="1"/>
</dbReference>
<evidence type="ECO:0000256" key="8">
    <source>
        <dbReference type="PROSITE-ProRule" id="PRU01006"/>
    </source>
</evidence>
<keyword evidence="3 7" id="KW-0813">Transport</keyword>
<evidence type="ECO:0000259" key="10">
    <source>
        <dbReference type="Pfam" id="PF23411"/>
    </source>
</evidence>
<comment type="similarity">
    <text evidence="2 7">Belongs to the VPS41 family.</text>
</comment>
<dbReference type="PROSITE" id="PS50236">
    <property type="entry name" value="CHCR"/>
    <property type="match status" value="1"/>
</dbReference>
<feature type="compositionally biased region" description="Polar residues" evidence="9">
    <location>
        <begin position="23"/>
        <end position="35"/>
    </location>
</feature>
<dbReference type="Pfam" id="PF23555">
    <property type="entry name" value="zf-RING_Vps41"/>
    <property type="match status" value="1"/>
</dbReference>
<accession>A0ABQ9GNC2</accession>
<keyword evidence="4 7" id="KW-0653">Protein transport</keyword>
<keyword evidence="5 7" id="KW-0458">Lysosome</keyword>
<proteinExistence type="inferred from homology"/>
<comment type="function">
    <text evidence="7">Plays a role in vesicle-mediated protein trafficking to lysosomal compartments including the endocytic membrane transport pathways.</text>
</comment>
<dbReference type="InterPro" id="IPR045111">
    <property type="entry name" value="Vps41/Vps8"/>
</dbReference>
<keyword evidence="7" id="KW-0333">Golgi apparatus</keyword>
<dbReference type="InterPro" id="IPR015943">
    <property type="entry name" value="WD40/YVTN_repeat-like_dom_sf"/>
</dbReference>
<gene>
    <name evidence="12" type="ORF">PR048_024358</name>
</gene>
<feature type="region of interest" description="Disordered" evidence="9">
    <location>
        <begin position="1"/>
        <end position="55"/>
    </location>
</feature>
<sequence>METSIASETEVSELHTDSDTVGEGSSQAEGTSVNNVMEGEKEEDEEEEEEDEPKLKYARMANDLRNILTKDAVSCIAVHPKFVCIGSLWGVIHVLDHQGNSIRSKELHAHSVAVNQISIDQSGDFIASCSDDGKVFICGLYSTEESQSVVIGRLVKSIAIDPAYSKPGSGRRFITGDERLVLHERTFLSRLKSTVLYEAEGSVQNIRWNGQFVAWASDIGVRVYDVNARQSLGLIKWNRNSGALPEDFRCNLCWRSGSMLLVGWVDTVRIYKVGKRSTRKMTGHNDPEFEVEQVSIFTTDFFVCGIGPLDGQVVLLGFAKELDDEGKAQRPQLYVGEPRVEDCIEVSTDSLTLRGYQDYKCNDYHLECLVDENRFFIVSPKDVVAASPYDADDRVQWLLDHGKYEAAMEAVTQFEGRDLKRFTVLEVGHAYLDHLLEGDKYDEAGKLALKIFGKDKKRWEEEVFKFARVKQLRAVSKYLPRGDHALDPHVYEMVLYEYLKMEPQGFLEVVREWSPTMYNVPAVVNAVLEHLLVSDNERAVLLEALAILYTHERKYDKALAMYLKLKHKDVFQLIRKHDLYHVIHDMIEELMDLDSEQAIITLLEKELVPPDVVASRLEKNQRYLYLYLDALDKRDAKEVARKYHGLMVRLYADFARDKLLPFLRRSDQYPIQDALDTCQERNFFPEMIYLLGRIGNTKEALTLIICKLQDVEQAIEFCKEHDDLELWGDLVECSLDKPEFISFLLSRIGTYVDPRMLVQRIAPGLAIPRLRSSLVKMMHDYKLQVSVQEGCRKILAADYFELHQRLVSLQQRAVLIGDDQLCRACHRPIIMRDLSGADNVVMFYCKHCFHEECVPGEQARGLCAICHSTSTAQSAK</sequence>
<dbReference type="PANTHER" id="PTHR12616">
    <property type="entry name" value="VACUOLAR PROTEIN SORTING VPS41"/>
    <property type="match status" value="1"/>
</dbReference>
<evidence type="ECO:0000256" key="1">
    <source>
        <dbReference type="ARBA" id="ARBA00004371"/>
    </source>
</evidence>
<feature type="compositionally biased region" description="Acidic residues" evidence="9">
    <location>
        <begin position="40"/>
        <end position="52"/>
    </location>
</feature>
<dbReference type="Pfam" id="PF23411">
    <property type="entry name" value="Beta-prop_Vps41"/>
    <property type="match status" value="1"/>
</dbReference>
<evidence type="ECO:0000256" key="7">
    <source>
        <dbReference type="PIRNR" id="PIRNR028921"/>
    </source>
</evidence>
<keyword evidence="7" id="KW-0968">Cytoplasmic vesicle</keyword>
<evidence type="ECO:0000256" key="2">
    <source>
        <dbReference type="ARBA" id="ARBA00009582"/>
    </source>
</evidence>
<dbReference type="InterPro" id="IPR057780">
    <property type="entry name" value="Beta-prop_Vps41"/>
</dbReference>
<dbReference type="InterPro" id="IPR000547">
    <property type="entry name" value="Clathrin_H-chain/VPS_repeat"/>
</dbReference>
<evidence type="ECO:0000313" key="13">
    <source>
        <dbReference type="Proteomes" id="UP001159363"/>
    </source>
</evidence>
<dbReference type="InterPro" id="IPR036322">
    <property type="entry name" value="WD40_repeat_dom_sf"/>
</dbReference>
<dbReference type="PANTHER" id="PTHR12616:SF1">
    <property type="entry name" value="VACUOLAR PROTEIN SORTING-ASSOCIATED PROTEIN 41 HOMOLOG"/>
    <property type="match status" value="1"/>
</dbReference>
<evidence type="ECO:0000256" key="3">
    <source>
        <dbReference type="ARBA" id="ARBA00022448"/>
    </source>
</evidence>
<evidence type="ECO:0000256" key="6">
    <source>
        <dbReference type="ARBA" id="ARBA00029538"/>
    </source>
</evidence>